<evidence type="ECO:0000256" key="2">
    <source>
        <dbReference type="ARBA" id="ARBA00022692"/>
    </source>
</evidence>
<proteinExistence type="predicted"/>
<dbReference type="PROSITE" id="PS50850">
    <property type="entry name" value="MFS"/>
    <property type="match status" value="1"/>
</dbReference>
<sequence length="524" mass="56311">MAPDEESPLLPSRRESEPENRTKRRRDKLAVYGSFIGVFLAAADESIVLSTWSLIASQFHRLSQGSWLLAAYNFGYCVSLPAYGALCEIYGRKSVLLGAYALFAVGCFACGASTSLLQLILARVLAGISGGGMVSLVSIIITDLAPADEVALLRSYANVVNVAGRSLGAPIGGLLIGAVGWRWSFLGQLPLVAICILVLWYGFPSASGSTENSGDANEERTARSIISQLDIGGLFSLSAIILLLLLIVQNLSAADDSAAGLTILVPAFFAAVLLFIATEGYWARNPLIPLHLLKTSLGGYGVNQVLILFSRSGLMSNLAPYLIRVENAPDSYASSAYVLAAVGVSIGGLIAGAIIKRRKKYTTMAGIAICGTALSYLIIFVSWRAGCSPWELLYLFPNGMFIGALFTTQFVGMSMGVPKENLSTCITTYYLCQQLGCIIGPATNVALVQRIFGEKLEKLDGWEEKRFIGQILNDDRFAQRLPAPVQDLVRSSYLNAFQLVPLISGVCSLMMLPTWLWERGVGIV</sequence>
<name>A0A1E3BQK9_ASPCR</name>
<feature type="transmembrane region" description="Helical" evidence="6">
    <location>
        <begin position="29"/>
        <end position="55"/>
    </location>
</feature>
<dbReference type="Pfam" id="PF07690">
    <property type="entry name" value="MFS_1"/>
    <property type="match status" value="1"/>
</dbReference>
<keyword evidence="2 6" id="KW-0812">Transmembrane</keyword>
<feature type="transmembrane region" description="Helical" evidence="6">
    <location>
        <begin position="334"/>
        <end position="355"/>
    </location>
</feature>
<evidence type="ECO:0000313" key="9">
    <source>
        <dbReference type="Proteomes" id="UP000094569"/>
    </source>
</evidence>
<feature type="transmembrane region" description="Helical" evidence="6">
    <location>
        <begin position="392"/>
        <end position="412"/>
    </location>
</feature>
<accession>A0A1E3BQK9</accession>
<evidence type="ECO:0000256" key="1">
    <source>
        <dbReference type="ARBA" id="ARBA00004141"/>
    </source>
</evidence>
<dbReference type="SUPFAM" id="SSF103473">
    <property type="entry name" value="MFS general substrate transporter"/>
    <property type="match status" value="1"/>
</dbReference>
<gene>
    <name evidence="8" type="ORF">SI65_00660</name>
</gene>
<feature type="transmembrane region" description="Helical" evidence="6">
    <location>
        <begin position="67"/>
        <end position="86"/>
    </location>
</feature>
<feature type="region of interest" description="Disordered" evidence="5">
    <location>
        <begin position="1"/>
        <end position="23"/>
    </location>
</feature>
<organism evidence="8 9">
    <name type="scientific">Aspergillus cristatus</name>
    <name type="common">Chinese Fuzhuan brick tea-fermentation fungus</name>
    <name type="synonym">Eurotium cristatum</name>
    <dbReference type="NCBI Taxonomy" id="573508"/>
    <lineage>
        <taxon>Eukaryota</taxon>
        <taxon>Fungi</taxon>
        <taxon>Dikarya</taxon>
        <taxon>Ascomycota</taxon>
        <taxon>Pezizomycotina</taxon>
        <taxon>Eurotiomycetes</taxon>
        <taxon>Eurotiomycetidae</taxon>
        <taxon>Eurotiales</taxon>
        <taxon>Aspergillaceae</taxon>
        <taxon>Aspergillus</taxon>
        <taxon>Aspergillus subgen. Aspergillus</taxon>
    </lineage>
</organism>
<feature type="transmembrane region" description="Helical" evidence="6">
    <location>
        <begin position="185"/>
        <end position="203"/>
    </location>
</feature>
<evidence type="ECO:0000256" key="6">
    <source>
        <dbReference type="SAM" id="Phobius"/>
    </source>
</evidence>
<comment type="subcellular location">
    <subcellularLocation>
        <location evidence="1">Membrane</location>
        <topology evidence="1">Multi-pass membrane protein</topology>
    </subcellularLocation>
</comment>
<dbReference type="InterPro" id="IPR036259">
    <property type="entry name" value="MFS_trans_sf"/>
</dbReference>
<feature type="transmembrane region" description="Helical" evidence="6">
    <location>
        <begin position="257"/>
        <end position="276"/>
    </location>
</feature>
<feature type="transmembrane region" description="Helical" evidence="6">
    <location>
        <begin position="229"/>
        <end position="251"/>
    </location>
</feature>
<dbReference type="GO" id="GO:0015174">
    <property type="term" value="F:basic amino acid transmembrane transporter activity"/>
    <property type="evidence" value="ECO:0007669"/>
    <property type="project" value="TreeGrafter"/>
</dbReference>
<protein>
    <recommendedName>
        <fullName evidence="7">Major facilitator superfamily (MFS) profile domain-containing protein</fullName>
    </recommendedName>
</protein>
<keyword evidence="3 6" id="KW-1133">Transmembrane helix</keyword>
<comment type="caution">
    <text evidence="8">The sequence shown here is derived from an EMBL/GenBank/DDBJ whole genome shotgun (WGS) entry which is preliminary data.</text>
</comment>
<dbReference type="PANTHER" id="PTHR23501">
    <property type="entry name" value="MAJOR FACILITATOR SUPERFAMILY"/>
    <property type="match status" value="1"/>
</dbReference>
<evidence type="ECO:0000259" key="7">
    <source>
        <dbReference type="PROSITE" id="PS50850"/>
    </source>
</evidence>
<keyword evidence="9" id="KW-1185">Reference proteome</keyword>
<dbReference type="Gene3D" id="1.20.1250.20">
    <property type="entry name" value="MFS general substrate transporter like domains"/>
    <property type="match status" value="2"/>
</dbReference>
<reference evidence="8 9" key="1">
    <citation type="journal article" date="2016" name="BMC Genomics">
        <title>Comparative genomic and transcriptomic analyses of the Fuzhuan brick tea-fermentation fungus Aspergillus cristatus.</title>
        <authorList>
            <person name="Ge Y."/>
            <person name="Wang Y."/>
            <person name="Liu Y."/>
            <person name="Tan Y."/>
            <person name="Ren X."/>
            <person name="Zhang X."/>
            <person name="Hyde K.D."/>
            <person name="Liu Y."/>
            <person name="Liu Z."/>
        </authorList>
    </citation>
    <scope>NUCLEOTIDE SEQUENCE [LARGE SCALE GENOMIC DNA]</scope>
    <source>
        <strain evidence="8 9">GZAAS20.1005</strain>
    </source>
</reference>
<evidence type="ECO:0000256" key="5">
    <source>
        <dbReference type="SAM" id="MobiDB-lite"/>
    </source>
</evidence>
<dbReference type="OrthoDB" id="6770063at2759"/>
<keyword evidence="4 6" id="KW-0472">Membrane</keyword>
<feature type="transmembrane region" description="Helical" evidence="6">
    <location>
        <begin position="120"/>
        <end position="144"/>
    </location>
</feature>
<dbReference type="GO" id="GO:0000329">
    <property type="term" value="C:fungal-type vacuole membrane"/>
    <property type="evidence" value="ECO:0007669"/>
    <property type="project" value="TreeGrafter"/>
</dbReference>
<feature type="domain" description="Major facilitator superfamily (MFS) profile" evidence="7">
    <location>
        <begin position="30"/>
        <end position="516"/>
    </location>
</feature>
<feature type="transmembrane region" description="Helical" evidence="6">
    <location>
        <begin position="156"/>
        <end position="179"/>
    </location>
</feature>
<dbReference type="InterPro" id="IPR020846">
    <property type="entry name" value="MFS_dom"/>
</dbReference>
<feature type="transmembrane region" description="Helical" evidence="6">
    <location>
        <begin position="95"/>
        <end position="114"/>
    </location>
</feature>
<dbReference type="AlphaFoldDB" id="A0A1E3BQK9"/>
<evidence type="ECO:0000256" key="4">
    <source>
        <dbReference type="ARBA" id="ARBA00023136"/>
    </source>
</evidence>
<evidence type="ECO:0000313" key="8">
    <source>
        <dbReference type="EMBL" id="ODM23071.1"/>
    </source>
</evidence>
<dbReference type="InterPro" id="IPR011701">
    <property type="entry name" value="MFS"/>
</dbReference>
<dbReference type="PANTHER" id="PTHR23501:SF33">
    <property type="entry name" value="MAJOR FACILITATOR SUPERFAMILY (MFS) PROFILE DOMAIN-CONTAINING PROTEIN"/>
    <property type="match status" value="1"/>
</dbReference>
<dbReference type="Proteomes" id="UP000094569">
    <property type="component" value="Unassembled WGS sequence"/>
</dbReference>
<feature type="transmembrane region" description="Helical" evidence="6">
    <location>
        <begin position="496"/>
        <end position="517"/>
    </location>
</feature>
<dbReference type="VEuPathDB" id="FungiDB:SI65_00660"/>
<feature type="transmembrane region" description="Helical" evidence="6">
    <location>
        <begin position="367"/>
        <end position="386"/>
    </location>
</feature>
<dbReference type="EMBL" id="JXNT01000001">
    <property type="protein sequence ID" value="ODM23071.1"/>
    <property type="molecule type" value="Genomic_DNA"/>
</dbReference>
<feature type="compositionally biased region" description="Basic and acidic residues" evidence="5">
    <location>
        <begin position="12"/>
        <end position="21"/>
    </location>
</feature>
<dbReference type="STRING" id="573508.A0A1E3BQK9"/>
<evidence type="ECO:0000256" key="3">
    <source>
        <dbReference type="ARBA" id="ARBA00022989"/>
    </source>
</evidence>